<dbReference type="InParanoid" id="U5DI94"/>
<reference evidence="1 2" key="1">
    <citation type="submission" date="2013-05" db="EMBL/GenBank/DDBJ databases">
        <title>Draft genome sequence of Rubidibacter lacunae KORDI 51-2.</title>
        <authorList>
            <person name="Choi D.H."/>
            <person name="Noh J.H."/>
            <person name="Kwon K.-K."/>
            <person name="Lee J.-H."/>
            <person name="Ryu J.-Y."/>
        </authorList>
    </citation>
    <scope>NUCLEOTIDE SEQUENCE [LARGE SCALE GENOMIC DNA]</scope>
    <source>
        <strain evidence="1 2">KORDI 51-2</strain>
    </source>
</reference>
<accession>U5DI94</accession>
<dbReference type="STRING" id="582515.KR51_00019590"/>
<protein>
    <recommendedName>
        <fullName evidence="3">DUF4327 domain-containing protein</fullName>
    </recommendedName>
</protein>
<dbReference type="Pfam" id="PF14217">
    <property type="entry name" value="DUF4327"/>
    <property type="match status" value="1"/>
</dbReference>
<comment type="caution">
    <text evidence="1">The sequence shown here is derived from an EMBL/GenBank/DDBJ whole genome shotgun (WGS) entry which is preliminary data.</text>
</comment>
<sequence length="74" mass="8648">MIDRTVAHPMVKLQNKVHSLVKSGVLQPSDGIWKIAFLYGESWAFWKQELEDFGFAMQDPIRELVLVEAWEEEE</sequence>
<name>U5DI94_9CHRO</name>
<dbReference type="RefSeq" id="WP_022606913.1">
    <property type="nucleotide sequence ID" value="NZ_ASSJ01000049.1"/>
</dbReference>
<gene>
    <name evidence="1" type="ORF">KR51_00019590</name>
</gene>
<dbReference type="InterPro" id="IPR025477">
    <property type="entry name" value="DUF4327"/>
</dbReference>
<proteinExistence type="predicted"/>
<evidence type="ECO:0008006" key="3">
    <source>
        <dbReference type="Google" id="ProtNLM"/>
    </source>
</evidence>
<evidence type="ECO:0000313" key="2">
    <source>
        <dbReference type="Proteomes" id="UP000016960"/>
    </source>
</evidence>
<dbReference type="Proteomes" id="UP000016960">
    <property type="component" value="Unassembled WGS sequence"/>
</dbReference>
<organism evidence="1 2">
    <name type="scientific">Rubidibacter lacunae KORDI 51-2</name>
    <dbReference type="NCBI Taxonomy" id="582515"/>
    <lineage>
        <taxon>Bacteria</taxon>
        <taxon>Bacillati</taxon>
        <taxon>Cyanobacteriota</taxon>
        <taxon>Cyanophyceae</taxon>
        <taxon>Oscillatoriophycideae</taxon>
        <taxon>Chroococcales</taxon>
        <taxon>Aphanothecaceae</taxon>
        <taxon>Rubidibacter</taxon>
    </lineage>
</organism>
<dbReference type="EMBL" id="ASSJ01000049">
    <property type="protein sequence ID" value="ERN41391.1"/>
    <property type="molecule type" value="Genomic_DNA"/>
</dbReference>
<keyword evidence="2" id="KW-1185">Reference proteome</keyword>
<dbReference type="eggNOG" id="ENOG5032YVN">
    <property type="taxonomic scope" value="Bacteria"/>
</dbReference>
<dbReference type="AlphaFoldDB" id="U5DI94"/>
<evidence type="ECO:0000313" key="1">
    <source>
        <dbReference type="EMBL" id="ERN41391.1"/>
    </source>
</evidence>